<feature type="transmembrane region" description="Helical" evidence="1">
    <location>
        <begin position="134"/>
        <end position="155"/>
    </location>
</feature>
<dbReference type="AlphaFoldDB" id="A0A951PXK9"/>
<evidence type="ECO:0000256" key="1">
    <source>
        <dbReference type="SAM" id="Phobius"/>
    </source>
</evidence>
<comment type="caution">
    <text evidence="2">The sequence shown here is derived from an EMBL/GenBank/DDBJ whole genome shotgun (WGS) entry which is preliminary data.</text>
</comment>
<proteinExistence type="predicted"/>
<feature type="transmembrane region" description="Helical" evidence="1">
    <location>
        <begin position="167"/>
        <end position="190"/>
    </location>
</feature>
<keyword evidence="1" id="KW-1133">Transmembrane helix</keyword>
<feature type="transmembrane region" description="Helical" evidence="1">
    <location>
        <begin position="202"/>
        <end position="227"/>
    </location>
</feature>
<accession>A0A951PXK9</accession>
<reference evidence="2" key="2">
    <citation type="journal article" date="2022" name="Microbiol. Resour. Announc.">
        <title>Metagenome Sequencing to Explore Phylogenomics of Terrestrial Cyanobacteria.</title>
        <authorList>
            <person name="Ward R.D."/>
            <person name="Stajich J.E."/>
            <person name="Johansen J.R."/>
            <person name="Huntemann M."/>
            <person name="Clum A."/>
            <person name="Foster B."/>
            <person name="Foster B."/>
            <person name="Roux S."/>
            <person name="Palaniappan K."/>
            <person name="Varghese N."/>
            <person name="Mukherjee S."/>
            <person name="Reddy T.B.K."/>
            <person name="Daum C."/>
            <person name="Copeland A."/>
            <person name="Chen I.A."/>
            <person name="Ivanova N.N."/>
            <person name="Kyrpides N.C."/>
            <person name="Shapiro N."/>
            <person name="Eloe-Fadrosh E.A."/>
            <person name="Pietrasiak N."/>
        </authorList>
    </citation>
    <scope>NUCLEOTIDE SEQUENCE</scope>
    <source>
        <strain evidence="2">JT2-VF2</strain>
    </source>
</reference>
<feature type="transmembrane region" description="Helical" evidence="1">
    <location>
        <begin position="100"/>
        <end position="122"/>
    </location>
</feature>
<reference evidence="2" key="1">
    <citation type="submission" date="2021-05" db="EMBL/GenBank/DDBJ databases">
        <authorList>
            <person name="Pietrasiak N."/>
            <person name="Ward R."/>
            <person name="Stajich J.E."/>
            <person name="Kurbessoian T."/>
        </authorList>
    </citation>
    <scope>NUCLEOTIDE SEQUENCE</scope>
    <source>
        <strain evidence="2">JT2-VF2</strain>
    </source>
</reference>
<gene>
    <name evidence="2" type="ORF">KME32_09285</name>
</gene>
<feature type="transmembrane region" description="Helical" evidence="1">
    <location>
        <begin position="68"/>
        <end position="88"/>
    </location>
</feature>
<organism evidence="2 3">
    <name type="scientific">Mojavia pulchra JT2-VF2</name>
    <dbReference type="NCBI Taxonomy" id="287848"/>
    <lineage>
        <taxon>Bacteria</taxon>
        <taxon>Bacillati</taxon>
        <taxon>Cyanobacteriota</taxon>
        <taxon>Cyanophyceae</taxon>
        <taxon>Nostocales</taxon>
        <taxon>Nostocaceae</taxon>
    </lineage>
</organism>
<evidence type="ECO:0000313" key="3">
    <source>
        <dbReference type="Proteomes" id="UP000715781"/>
    </source>
</evidence>
<protein>
    <submittedName>
        <fullName evidence="2">Uncharacterized protein</fullName>
    </submittedName>
</protein>
<dbReference type="Proteomes" id="UP000715781">
    <property type="component" value="Unassembled WGS sequence"/>
</dbReference>
<keyword evidence="1" id="KW-0812">Transmembrane</keyword>
<feature type="transmembrane region" description="Helical" evidence="1">
    <location>
        <begin position="24"/>
        <end position="48"/>
    </location>
</feature>
<evidence type="ECO:0000313" key="2">
    <source>
        <dbReference type="EMBL" id="MBW4561338.1"/>
    </source>
</evidence>
<dbReference type="EMBL" id="JAHHHN010000004">
    <property type="protein sequence ID" value="MBW4561338.1"/>
    <property type="molecule type" value="Genomic_DNA"/>
</dbReference>
<name>A0A951PXK9_9NOST</name>
<sequence>MSQPSTRVVELPIHISAKTITQRLIIIILCLTLTGAVSAYFWVIEFPFPSSKWFYKLFSLDEELNIPAWYSSFLLLFSSGLLAVITSIKKTDKYYIYWRNLSLLFLFFSLDEAFSFHEILIIPSLRKFLNLHPIFFQTWVIFGIPLVIFFAFKYFNFLRHLPNKTQYLFLLAATVYISGTLGMEMVGGILREVFGRLGLITAIGIVIEEVLEMIGIVIFIYTLLAYLSSLKETINLKISIVEK</sequence>
<keyword evidence="1" id="KW-0472">Membrane</keyword>